<accession>A0A5C6EJI6</accession>
<keyword evidence="3" id="KW-1185">Reference proteome</keyword>
<organism evidence="2 3">
    <name type="scientific">Rubripirellula reticaptiva</name>
    <dbReference type="NCBI Taxonomy" id="2528013"/>
    <lineage>
        <taxon>Bacteria</taxon>
        <taxon>Pseudomonadati</taxon>
        <taxon>Planctomycetota</taxon>
        <taxon>Planctomycetia</taxon>
        <taxon>Pirellulales</taxon>
        <taxon>Pirellulaceae</taxon>
        <taxon>Rubripirellula</taxon>
    </lineage>
</organism>
<dbReference type="PROSITE" id="PS50005">
    <property type="entry name" value="TPR"/>
    <property type="match status" value="1"/>
</dbReference>
<dbReference type="InterPro" id="IPR011990">
    <property type="entry name" value="TPR-like_helical_dom_sf"/>
</dbReference>
<dbReference type="SUPFAM" id="SSF48452">
    <property type="entry name" value="TPR-like"/>
    <property type="match status" value="1"/>
</dbReference>
<evidence type="ECO:0000313" key="2">
    <source>
        <dbReference type="EMBL" id="TWU49853.1"/>
    </source>
</evidence>
<protein>
    <submittedName>
        <fullName evidence="2">Uncharacterized protein</fullName>
    </submittedName>
</protein>
<feature type="repeat" description="TPR" evidence="1">
    <location>
        <begin position="1907"/>
        <end position="1940"/>
    </location>
</feature>
<keyword evidence="1" id="KW-0802">TPR repeat</keyword>
<dbReference type="Proteomes" id="UP000317977">
    <property type="component" value="Unassembled WGS sequence"/>
</dbReference>
<dbReference type="Gene3D" id="1.25.40.10">
    <property type="entry name" value="Tetratricopeptide repeat domain"/>
    <property type="match status" value="1"/>
</dbReference>
<comment type="caution">
    <text evidence="2">The sequence shown here is derived from an EMBL/GenBank/DDBJ whole genome shotgun (WGS) entry which is preliminary data.</text>
</comment>
<dbReference type="OrthoDB" id="218717at2"/>
<gene>
    <name evidence="2" type="ORF">Poly59_44780</name>
</gene>
<dbReference type="RefSeq" id="WP_146536041.1">
    <property type="nucleotide sequence ID" value="NZ_SJPX01000004.1"/>
</dbReference>
<name>A0A5C6EJI6_9BACT</name>
<proteinExistence type="predicted"/>
<evidence type="ECO:0000256" key="1">
    <source>
        <dbReference type="PROSITE-ProRule" id="PRU00339"/>
    </source>
</evidence>
<dbReference type="EMBL" id="SJPX01000004">
    <property type="protein sequence ID" value="TWU49853.1"/>
    <property type="molecule type" value="Genomic_DNA"/>
</dbReference>
<sequence length="2143" mass="241865">MNTLVSRLLIVAATGWAATIWFADISTQDLWAQETPATSASQTRIIDEQIDRLADRSFLAREAAEQTLWQMGPSIEPMLIERSKTASLEAKIRIASIRQKFELGLTADMPKEIQNLTRSLVSEMNSAKRTAGLITLAKEGFMKPVMHLLKPAEPHERYSVVMSILNAAAKQPPSEQIDEQILKLIEIAVTTSSRESIDMTSRIFSSPHVRNRSDDAWLEKVIAILSRCPPDNRFALYSVVRFNQQAMERITSKALLPLWISLIAGEPSHSRQKQLLAQTLSLNRFASNTTYGLSVNRPATLDIVETINSLDSAGQFTLLDYILDAPPIFETLHNKLGDEGILKICASTDDPVHANYVIGRSASHPIWARQKNENEILSLIEKNKDTDLQQQLINGFIDGLSQRSRSTRELPQQAIGAIWQQITQGPPQPWHLPTLLKTYNAPLAFGKKHSRESMQRIIDLAKDTDANFLRELTYAPIRNQTFAAQLAEQERLIEFLHTIRDHASSTQVNSTLTSLMRSASFTDQFDTPESRRSLINFCLALDTDPVRYSLTSGMVGNHELLPKLIADGHFETIMDLLIVGRDGISREDSSYAKLLGEYLSSKAVVDHLIAGNRVDLILNLKSKGISSRLFDQIMEQILRSDDAISAIFNSGRWDALNDLIDSFESEDLRTSSRQTLMTRKAFAENLSRNKEVAVALKRLAEDKAWMDRNLYLSLIENLPADVVENEPSAAIEFWDFAQKLEGYDRDRCVSGLITSRWFAESLVKQNKWKAVAKSIRELLKESRIVSALRTKSTSQQLADDIAAGGLPSLLLLSDLLLDDEARLQFHRQLGESHVVGQWLQADGQPEPFLHALGGVTNENHRRDFAFACFSSRSWNDLADPTSTAEKIVDFVASQPPTTATRMTLGLLSNEKLGPAVAAQDLTNCLRSDIADATSILMKDVAWRRERRNWVSLVKNLPPSVALKQPELGWNLFDIISTDKKNPTSDTLEELLKTPWFISQLSQQQKLSTFLARLKSDFRTWDLRGFATQYAQGPAIVKELEYGSIEVFLGLCDTMPTDEADRVTRYIGSYANIEAWFATSKQPEKIIRVFDSIKDQDRRERFAIAFLSTGILGKQPGNPTIVPQMILYSRKHSDDFQIKIAATLLSQYATDDAAMKTDLPTFLIDQLEKHTDDLEIISLAIRSSNLSKLVLRKNLQRTVIDRILAANDVPSRSSCISVLLGSRTWQTLLTDDDLKTIFSLAQQQGPESLSTLIRKRPYFAERMIEMGQFDVVQRFATMRFDNVDIASQQWAFYVNDAVVRYQRSNPRSSQRSPATLVKLLEARDPAVVQQRLIDISKNGEAARWILDSYGWKPMAEALQRIPDFQRRSVVSQMFNQGKLLAELAQAEQFGKLVQQGELHDFIVDQEGYVYLLRSAEVRKHLDPKQWMDLIQEGYEQSHPNLKRVARMMLKNPTLWEVAIESGQGKWLLETLNQPDTNRLPEEDRKRRRESLTSSRGLLWLAIRTGQFEVAEALLAEFVDDDEGRLRLIRFQMHRQLIEQAAGKPAELSDRFEDLLASDRRLAVYWARCQQDITKAIKLAKEVGDAGLVWSLVLESRDWDALRDLPVCKTKELPVPPITVDISPVHRRIEQLAVLTFLGQASGQSDQSTEPLESWIAQHATTPNTPRYGADALLSVGKIGAARQLLNDQSPRRLFYWHRFQLDYASALECLNWDATTPSKFFEQLSGKAIGTEPLRVNAALFLIQVAMTMRDAGKDGEVTAIMNVLRDHADHPKLDQQAKTKYLRDVAVMMHDRGFPAESRQTISRCDDTDALRHYFYNAYADPSLPAAAADASVWLSEFASRHPEESQRQLLDRVDGAMLAKTPIEQLRPFPDFDGSTVSSGTATTLFRYGRFDPVISMIENATDPRPDDFTLLGQTYLAQENYQSAAAAFFKAFQSNPTDLTRLYLAGDCWGKVGENQRATELKLLARSLAVSQQQNMGLAVGIARVGLKTDAGDIYQTLILNSPPSRPTRIHSVRELALNESDPAKRLAYWDEFVLYHLRPIRFYADLNVWLQSETARRETQCILAIQQQRFDDAYGHWQQLLNINPADVPAAKRIANAFREHGRGDRAAEVISAHQTHLEDRLKQFGNSPIIQQSLESLAD</sequence>
<evidence type="ECO:0000313" key="3">
    <source>
        <dbReference type="Proteomes" id="UP000317977"/>
    </source>
</evidence>
<reference evidence="2 3" key="1">
    <citation type="submission" date="2019-02" db="EMBL/GenBank/DDBJ databases">
        <title>Deep-cultivation of Planctomycetes and their phenomic and genomic characterization uncovers novel biology.</title>
        <authorList>
            <person name="Wiegand S."/>
            <person name="Jogler M."/>
            <person name="Boedeker C."/>
            <person name="Pinto D."/>
            <person name="Vollmers J."/>
            <person name="Rivas-Marin E."/>
            <person name="Kohn T."/>
            <person name="Peeters S.H."/>
            <person name="Heuer A."/>
            <person name="Rast P."/>
            <person name="Oberbeckmann S."/>
            <person name="Bunk B."/>
            <person name="Jeske O."/>
            <person name="Meyerdierks A."/>
            <person name="Storesund J.E."/>
            <person name="Kallscheuer N."/>
            <person name="Luecker S."/>
            <person name="Lage O.M."/>
            <person name="Pohl T."/>
            <person name="Merkel B.J."/>
            <person name="Hornburger P."/>
            <person name="Mueller R.-W."/>
            <person name="Bruemmer F."/>
            <person name="Labrenz M."/>
            <person name="Spormann A.M."/>
            <person name="Op Den Camp H."/>
            <person name="Overmann J."/>
            <person name="Amann R."/>
            <person name="Jetten M.S.M."/>
            <person name="Mascher T."/>
            <person name="Medema M.H."/>
            <person name="Devos D.P."/>
            <person name="Kaster A.-K."/>
            <person name="Ovreas L."/>
            <person name="Rohde M."/>
            <person name="Galperin M.Y."/>
            <person name="Jogler C."/>
        </authorList>
    </citation>
    <scope>NUCLEOTIDE SEQUENCE [LARGE SCALE GENOMIC DNA]</scope>
    <source>
        <strain evidence="2 3">Poly59</strain>
    </source>
</reference>
<dbReference type="InterPro" id="IPR019734">
    <property type="entry name" value="TPR_rpt"/>
</dbReference>